<proteinExistence type="predicted"/>
<sequence>MKEKVKQTVVGVLTFTMGFFDDATAGGVAVDNASLNHGDIFSSSANKWPYVNILLAFKLVCGGDNLFVQ</sequence>
<dbReference type="RefSeq" id="WP_207356045.1">
    <property type="nucleotide sequence ID" value="NZ_CP071503.1"/>
</dbReference>
<evidence type="ECO:0000313" key="1">
    <source>
        <dbReference type="EMBL" id="QSX34848.1"/>
    </source>
</evidence>
<evidence type="ECO:0000313" key="2">
    <source>
        <dbReference type="Proteomes" id="UP000662770"/>
    </source>
</evidence>
<dbReference type="Proteomes" id="UP000662770">
    <property type="component" value="Chromosome"/>
</dbReference>
<keyword evidence="2" id="KW-1185">Reference proteome</keyword>
<protein>
    <submittedName>
        <fullName evidence="1">Uncharacterized protein</fullName>
    </submittedName>
</protein>
<organism evidence="1 2">
    <name type="scientific">Shewanella avicenniae</name>
    <dbReference type="NCBI Taxonomy" id="2814294"/>
    <lineage>
        <taxon>Bacteria</taxon>
        <taxon>Pseudomonadati</taxon>
        <taxon>Pseudomonadota</taxon>
        <taxon>Gammaproteobacteria</taxon>
        <taxon>Alteromonadales</taxon>
        <taxon>Shewanellaceae</taxon>
        <taxon>Shewanella</taxon>
    </lineage>
</organism>
<dbReference type="EMBL" id="CP071503">
    <property type="protein sequence ID" value="QSX34848.1"/>
    <property type="molecule type" value="Genomic_DNA"/>
</dbReference>
<name>A0ABX7QTP0_9GAMM</name>
<gene>
    <name evidence="1" type="ORF">JYB87_06385</name>
</gene>
<accession>A0ABX7QTP0</accession>
<reference evidence="1 2" key="1">
    <citation type="submission" date="2021-03" db="EMBL/GenBank/DDBJ databases">
        <title>Novel species identification of genus Shewanella.</title>
        <authorList>
            <person name="Liu G."/>
            <person name="Zhang Q."/>
        </authorList>
    </citation>
    <scope>NUCLEOTIDE SEQUENCE [LARGE SCALE GENOMIC DNA]</scope>
    <source>
        <strain evidence="1 2">FJAT-51800</strain>
    </source>
</reference>